<comment type="caution">
    <text evidence="2">The sequence shown here is derived from an EMBL/GenBank/DDBJ whole genome shotgun (WGS) entry which is preliminary data.</text>
</comment>
<dbReference type="SUPFAM" id="SSF53597">
    <property type="entry name" value="Dihydrofolate reductase-like"/>
    <property type="match status" value="1"/>
</dbReference>
<evidence type="ECO:0000313" key="3">
    <source>
        <dbReference type="Proteomes" id="UP001595841"/>
    </source>
</evidence>
<gene>
    <name evidence="2" type="ORF">ACFOWS_06400</name>
</gene>
<organism evidence="2 3">
    <name type="scientific">Flagellimonas marina</name>
    <dbReference type="NCBI Taxonomy" id="1775168"/>
    <lineage>
        <taxon>Bacteria</taxon>
        <taxon>Pseudomonadati</taxon>
        <taxon>Bacteroidota</taxon>
        <taxon>Flavobacteriia</taxon>
        <taxon>Flavobacteriales</taxon>
        <taxon>Flavobacteriaceae</taxon>
        <taxon>Flagellimonas</taxon>
    </lineage>
</organism>
<dbReference type="InterPro" id="IPR024072">
    <property type="entry name" value="DHFR-like_dom_sf"/>
</dbReference>
<protein>
    <submittedName>
        <fullName evidence="2">Dihydrofolate reductase family protein</fullName>
    </submittedName>
</protein>
<dbReference type="Pfam" id="PF01872">
    <property type="entry name" value="RibD_C"/>
    <property type="match status" value="1"/>
</dbReference>
<dbReference type="EMBL" id="JBHSCL010000004">
    <property type="protein sequence ID" value="MFC4219752.1"/>
    <property type="molecule type" value="Genomic_DNA"/>
</dbReference>
<accession>A0ABV8PIG3</accession>
<reference evidence="3" key="1">
    <citation type="journal article" date="2019" name="Int. J. Syst. Evol. Microbiol.">
        <title>The Global Catalogue of Microorganisms (GCM) 10K type strain sequencing project: providing services to taxonomists for standard genome sequencing and annotation.</title>
        <authorList>
            <consortium name="The Broad Institute Genomics Platform"/>
            <consortium name="The Broad Institute Genome Sequencing Center for Infectious Disease"/>
            <person name="Wu L."/>
            <person name="Ma J."/>
        </authorList>
    </citation>
    <scope>NUCLEOTIDE SEQUENCE [LARGE SCALE GENOMIC DNA]</scope>
    <source>
        <strain evidence="3">CGMCC 1.15774</strain>
    </source>
</reference>
<keyword evidence="3" id="KW-1185">Reference proteome</keyword>
<dbReference type="RefSeq" id="WP_379763111.1">
    <property type="nucleotide sequence ID" value="NZ_JBHSCL010000004.1"/>
</dbReference>
<evidence type="ECO:0000259" key="1">
    <source>
        <dbReference type="Pfam" id="PF01872"/>
    </source>
</evidence>
<proteinExistence type="predicted"/>
<dbReference type="Gene3D" id="3.40.430.10">
    <property type="entry name" value="Dihydrofolate Reductase, subunit A"/>
    <property type="match status" value="1"/>
</dbReference>
<dbReference type="InterPro" id="IPR002734">
    <property type="entry name" value="RibDG_C"/>
</dbReference>
<dbReference type="InterPro" id="IPR050765">
    <property type="entry name" value="Riboflavin_Biosynth_HTPR"/>
</dbReference>
<sequence length="181" mass="20232">MESIKNKIVYYVATSLDGYICGEDEDISGFVAEGDGVQKYISDLNDYKTVIMGRKTYEFGYKFGLKPGGAPYPHMNHHIFSDSLHFDDQENNVHINKLELNQIDSIKAKSPTDVYLCGGGVFAGWLLDNERIDILKLKINPFLLGTGTKLFGSSKKSVQLELLGSETFDGGLLINTYKIKY</sequence>
<name>A0ABV8PIG3_9FLAO</name>
<evidence type="ECO:0000313" key="2">
    <source>
        <dbReference type="EMBL" id="MFC4219752.1"/>
    </source>
</evidence>
<dbReference type="Proteomes" id="UP001595841">
    <property type="component" value="Unassembled WGS sequence"/>
</dbReference>
<dbReference type="PANTHER" id="PTHR38011:SF11">
    <property type="entry name" value="2,5-DIAMINO-6-RIBOSYLAMINO-4(3H)-PYRIMIDINONE 5'-PHOSPHATE REDUCTASE"/>
    <property type="match status" value="1"/>
</dbReference>
<dbReference type="PANTHER" id="PTHR38011">
    <property type="entry name" value="DIHYDROFOLATE REDUCTASE FAMILY PROTEIN (AFU_ORTHOLOGUE AFUA_8G06820)"/>
    <property type="match status" value="1"/>
</dbReference>
<feature type="domain" description="Bacterial bifunctional deaminase-reductase C-terminal" evidence="1">
    <location>
        <begin position="7"/>
        <end position="173"/>
    </location>
</feature>